<dbReference type="InterPro" id="IPR006299">
    <property type="entry name" value="FlgC"/>
</dbReference>
<evidence type="ECO:0000256" key="4">
    <source>
        <dbReference type="ARBA" id="ARBA00023143"/>
    </source>
</evidence>
<dbReference type="GO" id="GO:0030694">
    <property type="term" value="C:bacterial-type flagellum basal body, rod"/>
    <property type="evidence" value="ECO:0007669"/>
    <property type="project" value="UniProtKB-UniRule"/>
</dbReference>
<accession>C6HWN7</accession>
<gene>
    <name evidence="9" type="ORF">UBAL3_80630070</name>
</gene>
<evidence type="ECO:0000313" key="9">
    <source>
        <dbReference type="EMBL" id="EES53013.1"/>
    </source>
</evidence>
<organism evidence="9 10">
    <name type="scientific">Leptospirillum ferrodiazotrophum</name>
    <dbReference type="NCBI Taxonomy" id="412449"/>
    <lineage>
        <taxon>Bacteria</taxon>
        <taxon>Pseudomonadati</taxon>
        <taxon>Nitrospirota</taxon>
        <taxon>Nitrospiria</taxon>
        <taxon>Nitrospirales</taxon>
        <taxon>Nitrospiraceae</taxon>
        <taxon>Leptospirillum</taxon>
    </lineage>
</organism>
<dbReference type="Proteomes" id="UP000009374">
    <property type="component" value="Unassembled WGS sequence"/>
</dbReference>
<evidence type="ECO:0000256" key="1">
    <source>
        <dbReference type="ARBA" id="ARBA00004117"/>
    </source>
</evidence>
<sequence length="145" mass="15947">MGFSDAMRISASGLEAERVRLNVLAGNLANADATRGNPNGTYERRDVIFAAVAPGRSFSDILNSPQESPVKEVRVLGMVRDPRPLVRVYDPNNPDADRDGYVMHPNVSKLEEMTNLIDASRAYEANLTAMDTTKRMASKDLTIHV</sequence>
<dbReference type="Pfam" id="PF00460">
    <property type="entry name" value="Flg_bb_rod"/>
    <property type="match status" value="1"/>
</dbReference>
<proteinExistence type="inferred from homology"/>
<evidence type="ECO:0000256" key="5">
    <source>
        <dbReference type="ARBA" id="ARBA00025933"/>
    </source>
</evidence>
<dbReference type="NCBIfam" id="TIGR01395">
    <property type="entry name" value="FlgC"/>
    <property type="match status" value="1"/>
</dbReference>
<dbReference type="InterPro" id="IPR010930">
    <property type="entry name" value="Flg_bb/hook_C_dom"/>
</dbReference>
<dbReference type="InterPro" id="IPR001444">
    <property type="entry name" value="Flag_bb_rod_N"/>
</dbReference>
<keyword evidence="10" id="KW-1185">Reference proteome</keyword>
<keyword evidence="9" id="KW-0282">Flagellum</keyword>
<evidence type="ECO:0000259" key="7">
    <source>
        <dbReference type="Pfam" id="PF00460"/>
    </source>
</evidence>
<comment type="similarity">
    <text evidence="2">Belongs to the flagella basal body rod proteins family.</text>
</comment>
<evidence type="ECO:0000256" key="2">
    <source>
        <dbReference type="ARBA" id="ARBA00009677"/>
    </source>
</evidence>
<dbReference type="PANTHER" id="PTHR30435">
    <property type="entry name" value="FLAGELLAR PROTEIN"/>
    <property type="match status" value="1"/>
</dbReference>
<dbReference type="EMBL" id="GG693870">
    <property type="protein sequence ID" value="EES53013.1"/>
    <property type="molecule type" value="Genomic_DNA"/>
</dbReference>
<dbReference type="Pfam" id="PF06429">
    <property type="entry name" value="Flg_bbr_C"/>
    <property type="match status" value="1"/>
</dbReference>
<keyword evidence="9" id="KW-0966">Cell projection</keyword>
<name>C6HWN7_9BACT</name>
<keyword evidence="4 6" id="KW-0975">Bacterial flagellum</keyword>
<reference evidence="9 10" key="1">
    <citation type="journal article" date="2009" name="Appl. Environ. Microbiol.">
        <title>Community genomic and proteomic analyses of chemoautotrophic iron-oxidizing "Leptospirillum rubarum" (Group II) and "Leptospirillum ferrodiazotrophum" (Group III) bacteria in acid mine drainage biofilms.</title>
        <authorList>
            <person name="Goltsman D.S."/>
            <person name="Denef V.J."/>
            <person name="Singer S.W."/>
            <person name="VerBerkmoes N.C."/>
            <person name="Lefsrud M."/>
            <person name="Mueller R.S."/>
            <person name="Dick G.J."/>
            <person name="Sun C.L."/>
            <person name="Wheeler K.E."/>
            <person name="Zemla A."/>
            <person name="Baker B.J."/>
            <person name="Hauser L."/>
            <person name="Land M."/>
            <person name="Shah M.B."/>
            <person name="Thelen M.P."/>
            <person name="Hettich R.L."/>
            <person name="Banfield J.F."/>
        </authorList>
    </citation>
    <scope>NUCLEOTIDE SEQUENCE [LARGE SCALE GENOMIC DNA]</scope>
</reference>
<evidence type="ECO:0000259" key="8">
    <source>
        <dbReference type="Pfam" id="PF06429"/>
    </source>
</evidence>
<comment type="subcellular location">
    <subcellularLocation>
        <location evidence="1 6">Bacterial flagellum basal body</location>
    </subcellularLocation>
</comment>
<evidence type="ECO:0000313" key="10">
    <source>
        <dbReference type="Proteomes" id="UP000009374"/>
    </source>
</evidence>
<dbReference type="AlphaFoldDB" id="C6HWN7"/>
<comment type="subunit">
    <text evidence="5 6">The basal body constitutes a major portion of the flagellar organelle and consists of four rings (L,P,S, and M) mounted on a central rod. The rod consists of about 26 subunits of FlgG in the distal portion, and FlgB, FlgC and FlgF are thought to build up the proximal portion of the rod with about 6 subunits each.</text>
</comment>
<evidence type="ECO:0000256" key="3">
    <source>
        <dbReference type="ARBA" id="ARBA00017941"/>
    </source>
</evidence>
<feature type="domain" description="Flagellar basal body rod protein N-terminal" evidence="7">
    <location>
        <begin position="7"/>
        <end position="36"/>
    </location>
</feature>
<dbReference type="GO" id="GO:0071978">
    <property type="term" value="P:bacterial-type flagellum-dependent swarming motility"/>
    <property type="evidence" value="ECO:0007669"/>
    <property type="project" value="TreeGrafter"/>
</dbReference>
<evidence type="ECO:0000256" key="6">
    <source>
        <dbReference type="RuleBase" id="RU362062"/>
    </source>
</evidence>
<keyword evidence="9" id="KW-0969">Cilium</keyword>
<feature type="domain" description="Flagellar basal-body/hook protein C-terminal" evidence="8">
    <location>
        <begin position="99"/>
        <end position="139"/>
    </location>
</feature>
<protein>
    <recommendedName>
        <fullName evidence="3 6">Flagellar basal-body rod protein FlgC</fullName>
    </recommendedName>
</protein>
<dbReference type="PANTHER" id="PTHR30435:SF2">
    <property type="entry name" value="FLAGELLAR BASAL-BODY ROD PROTEIN FLGC"/>
    <property type="match status" value="1"/>
</dbReference>